<evidence type="ECO:0000313" key="2">
    <source>
        <dbReference type="Proteomes" id="UP001472677"/>
    </source>
</evidence>
<name>A0ABR2EC44_9ROSI</name>
<dbReference type="Proteomes" id="UP001472677">
    <property type="component" value="Unassembled WGS sequence"/>
</dbReference>
<sequence length="90" mass="10884">MLEMMFLSLLKVDIRRVWVDDVVRIQFCSSRWQLRRLGHNVGQEQTLFVYNSRFDMFLFDDVVYGRRDAVQRGVTRIVSDLLQYCYRLSL</sequence>
<reference evidence="1 2" key="1">
    <citation type="journal article" date="2024" name="G3 (Bethesda)">
        <title>Genome assembly of Hibiscus sabdariffa L. provides insights into metabolisms of medicinal natural products.</title>
        <authorList>
            <person name="Kim T."/>
        </authorList>
    </citation>
    <scope>NUCLEOTIDE SEQUENCE [LARGE SCALE GENOMIC DNA]</scope>
    <source>
        <strain evidence="1">TK-2024</strain>
        <tissue evidence="1">Old leaves</tissue>
    </source>
</reference>
<gene>
    <name evidence="1" type="ORF">V6N12_002793</name>
</gene>
<protein>
    <submittedName>
        <fullName evidence="1">Uncharacterized protein</fullName>
    </submittedName>
</protein>
<keyword evidence="2" id="KW-1185">Reference proteome</keyword>
<organism evidence="1 2">
    <name type="scientific">Hibiscus sabdariffa</name>
    <name type="common">roselle</name>
    <dbReference type="NCBI Taxonomy" id="183260"/>
    <lineage>
        <taxon>Eukaryota</taxon>
        <taxon>Viridiplantae</taxon>
        <taxon>Streptophyta</taxon>
        <taxon>Embryophyta</taxon>
        <taxon>Tracheophyta</taxon>
        <taxon>Spermatophyta</taxon>
        <taxon>Magnoliopsida</taxon>
        <taxon>eudicotyledons</taxon>
        <taxon>Gunneridae</taxon>
        <taxon>Pentapetalae</taxon>
        <taxon>rosids</taxon>
        <taxon>malvids</taxon>
        <taxon>Malvales</taxon>
        <taxon>Malvaceae</taxon>
        <taxon>Malvoideae</taxon>
        <taxon>Hibiscus</taxon>
    </lineage>
</organism>
<dbReference type="EMBL" id="JBBPBM010000017">
    <property type="protein sequence ID" value="KAK8556389.1"/>
    <property type="molecule type" value="Genomic_DNA"/>
</dbReference>
<proteinExistence type="predicted"/>
<accession>A0ABR2EC44</accession>
<comment type="caution">
    <text evidence="1">The sequence shown here is derived from an EMBL/GenBank/DDBJ whole genome shotgun (WGS) entry which is preliminary data.</text>
</comment>
<evidence type="ECO:0000313" key="1">
    <source>
        <dbReference type="EMBL" id="KAK8556389.1"/>
    </source>
</evidence>